<sequence length="52" mass="5938">MRVRCGYIPTGSGYVPGTVFHTRYIPRACGYIPTEYPESTITSFHTRYFSSL</sequence>
<organism evidence="1 2">
    <name type="scientific">Taxus chinensis</name>
    <name type="common">Chinese yew</name>
    <name type="synonym">Taxus wallichiana var. chinensis</name>
    <dbReference type="NCBI Taxonomy" id="29808"/>
    <lineage>
        <taxon>Eukaryota</taxon>
        <taxon>Viridiplantae</taxon>
        <taxon>Streptophyta</taxon>
        <taxon>Embryophyta</taxon>
        <taxon>Tracheophyta</taxon>
        <taxon>Spermatophyta</taxon>
        <taxon>Pinopsida</taxon>
        <taxon>Pinidae</taxon>
        <taxon>Conifers II</taxon>
        <taxon>Cupressales</taxon>
        <taxon>Taxaceae</taxon>
        <taxon>Taxus</taxon>
    </lineage>
</organism>
<reference evidence="1 2" key="1">
    <citation type="journal article" date="2021" name="Nat. Plants">
        <title>The Taxus genome provides insights into paclitaxel biosynthesis.</title>
        <authorList>
            <person name="Xiong X."/>
            <person name="Gou J."/>
            <person name="Liao Q."/>
            <person name="Li Y."/>
            <person name="Zhou Q."/>
            <person name="Bi G."/>
            <person name="Li C."/>
            <person name="Du R."/>
            <person name="Wang X."/>
            <person name="Sun T."/>
            <person name="Guo L."/>
            <person name="Liang H."/>
            <person name="Lu P."/>
            <person name="Wu Y."/>
            <person name="Zhang Z."/>
            <person name="Ro D.K."/>
            <person name="Shang Y."/>
            <person name="Huang S."/>
            <person name="Yan J."/>
        </authorList>
    </citation>
    <scope>NUCLEOTIDE SEQUENCE [LARGE SCALE GENOMIC DNA]</scope>
    <source>
        <strain evidence="1">Ta-2019</strain>
    </source>
</reference>
<protein>
    <submittedName>
        <fullName evidence="1">Uncharacterized protein</fullName>
    </submittedName>
</protein>
<accession>A0AA38CLG3</accession>
<keyword evidence="2" id="KW-1185">Reference proteome</keyword>
<dbReference type="AlphaFoldDB" id="A0AA38CLG3"/>
<dbReference type="Proteomes" id="UP000824469">
    <property type="component" value="Unassembled WGS sequence"/>
</dbReference>
<proteinExistence type="predicted"/>
<comment type="caution">
    <text evidence="1">The sequence shown here is derived from an EMBL/GenBank/DDBJ whole genome shotgun (WGS) entry which is preliminary data.</text>
</comment>
<evidence type="ECO:0000313" key="1">
    <source>
        <dbReference type="EMBL" id="KAH9298668.1"/>
    </source>
</evidence>
<evidence type="ECO:0000313" key="2">
    <source>
        <dbReference type="Proteomes" id="UP000824469"/>
    </source>
</evidence>
<feature type="non-terminal residue" evidence="1">
    <location>
        <position position="52"/>
    </location>
</feature>
<gene>
    <name evidence="1" type="ORF">KI387_030350</name>
</gene>
<name>A0AA38CLG3_TAXCH</name>
<dbReference type="EMBL" id="JAHRHJ020000010">
    <property type="protein sequence ID" value="KAH9298668.1"/>
    <property type="molecule type" value="Genomic_DNA"/>
</dbReference>